<gene>
    <name evidence="1" type="ORF">METZ01_LOCUS96432</name>
</gene>
<organism evidence="1">
    <name type="scientific">marine metagenome</name>
    <dbReference type="NCBI Taxonomy" id="408172"/>
    <lineage>
        <taxon>unclassified sequences</taxon>
        <taxon>metagenomes</taxon>
        <taxon>ecological metagenomes</taxon>
    </lineage>
</organism>
<name>A0A381VUX9_9ZZZZ</name>
<accession>A0A381VUX9</accession>
<reference evidence="1" key="1">
    <citation type="submission" date="2018-05" db="EMBL/GenBank/DDBJ databases">
        <authorList>
            <person name="Lanie J.A."/>
            <person name="Ng W.-L."/>
            <person name="Kazmierczak K.M."/>
            <person name="Andrzejewski T.M."/>
            <person name="Davidsen T.M."/>
            <person name="Wayne K.J."/>
            <person name="Tettelin H."/>
            <person name="Glass J.I."/>
            <person name="Rusch D."/>
            <person name="Podicherti R."/>
            <person name="Tsui H.-C.T."/>
            <person name="Winkler M.E."/>
        </authorList>
    </citation>
    <scope>NUCLEOTIDE SEQUENCE</scope>
</reference>
<protein>
    <recommendedName>
        <fullName evidence="2">Lipoprotein SmpA/OmlA domain-containing protein</fullName>
    </recommendedName>
</protein>
<dbReference type="AlphaFoldDB" id="A0A381VUX9"/>
<sequence length="103" mass="11069">MNYIGLIILVGIILLPGGCGTAGKSFNTSKIGSIVNGTTTRSDIKKIFGEPFKTGIQNGQPIWVYEDHHYSIISNDSSKDLIIIFGPNGVVQSHQFMSSKPAS</sequence>
<evidence type="ECO:0000313" key="1">
    <source>
        <dbReference type="EMBL" id="SVA43578.1"/>
    </source>
</evidence>
<evidence type="ECO:0008006" key="2">
    <source>
        <dbReference type="Google" id="ProtNLM"/>
    </source>
</evidence>
<proteinExistence type="predicted"/>
<dbReference type="EMBL" id="UINC01009732">
    <property type="protein sequence ID" value="SVA43578.1"/>
    <property type="molecule type" value="Genomic_DNA"/>
</dbReference>